<keyword evidence="2" id="KW-0732">Signal</keyword>
<evidence type="ECO:0000256" key="1">
    <source>
        <dbReference type="SAM" id="MobiDB-lite"/>
    </source>
</evidence>
<organism evidence="3 4">
    <name type="scientific">Metapseudomonas lalkuanensis</name>
    <dbReference type="NCBI Taxonomy" id="2604832"/>
    <lineage>
        <taxon>Bacteria</taxon>
        <taxon>Pseudomonadati</taxon>
        <taxon>Pseudomonadota</taxon>
        <taxon>Gammaproteobacteria</taxon>
        <taxon>Pseudomonadales</taxon>
        <taxon>Pseudomonadaceae</taxon>
        <taxon>Metapseudomonas</taxon>
    </lineage>
</organism>
<feature type="region of interest" description="Disordered" evidence="1">
    <location>
        <begin position="46"/>
        <end position="74"/>
    </location>
</feature>
<evidence type="ECO:0000313" key="3">
    <source>
        <dbReference type="EMBL" id="QEY65662.1"/>
    </source>
</evidence>
<evidence type="ECO:0000256" key="2">
    <source>
        <dbReference type="SAM" id="SignalP"/>
    </source>
</evidence>
<dbReference type="KEGG" id="plal:FXN65_27680"/>
<accession>A0A5J6QV95</accession>
<dbReference type="Proteomes" id="UP000327179">
    <property type="component" value="Chromosome"/>
</dbReference>
<protein>
    <recommendedName>
        <fullName evidence="5">Secreted protein</fullName>
    </recommendedName>
</protein>
<evidence type="ECO:0000313" key="4">
    <source>
        <dbReference type="Proteomes" id="UP000327179"/>
    </source>
</evidence>
<sequence>MNVRKLLLITLLGLGSTAALAEDGYGRSLQMVQEFRASQAELKGKQFFAGDNDKASDSKAETRQLSAHNAPKED</sequence>
<dbReference type="RefSeq" id="WP_151138570.1">
    <property type="nucleotide sequence ID" value="NZ_CP043311.1"/>
</dbReference>
<reference evidence="3 4" key="1">
    <citation type="submission" date="2019-08" db="EMBL/GenBank/DDBJ databases">
        <title>Whole-genome Sequencing of e-waste polymer degrading bacterium Pseudomonas sp. strain PE08.</title>
        <authorList>
            <person name="Kirdat K."/>
            <person name="Debbarma P."/>
            <person name="Narawade N."/>
            <person name="Suyal D."/>
            <person name="Thorat V."/>
            <person name="Shouche Y."/>
            <person name="Goel R."/>
            <person name="Yadav A."/>
        </authorList>
    </citation>
    <scope>NUCLEOTIDE SEQUENCE [LARGE SCALE GENOMIC DNA]</scope>
    <source>
        <strain evidence="3 4">PE08</strain>
    </source>
</reference>
<gene>
    <name evidence="3" type="ORF">FXN65_27680</name>
</gene>
<evidence type="ECO:0008006" key="5">
    <source>
        <dbReference type="Google" id="ProtNLM"/>
    </source>
</evidence>
<proteinExistence type="predicted"/>
<feature type="chain" id="PRO_5023908513" description="Secreted protein" evidence="2">
    <location>
        <begin position="22"/>
        <end position="74"/>
    </location>
</feature>
<dbReference type="EMBL" id="CP043311">
    <property type="protein sequence ID" value="QEY65662.1"/>
    <property type="molecule type" value="Genomic_DNA"/>
</dbReference>
<dbReference type="AlphaFoldDB" id="A0A5J6QV95"/>
<name>A0A5J6QV95_9GAMM</name>
<feature type="signal peptide" evidence="2">
    <location>
        <begin position="1"/>
        <end position="21"/>
    </location>
</feature>
<feature type="compositionally biased region" description="Basic and acidic residues" evidence="1">
    <location>
        <begin position="51"/>
        <end position="62"/>
    </location>
</feature>
<keyword evidence="4" id="KW-1185">Reference proteome</keyword>